<name>A0A644TFK9_9ZZZZ</name>
<dbReference type="AlphaFoldDB" id="A0A644TFK9"/>
<comment type="caution">
    <text evidence="1">The sequence shown here is derived from an EMBL/GenBank/DDBJ whole genome shotgun (WGS) entry which is preliminary data.</text>
</comment>
<reference evidence="1" key="1">
    <citation type="submission" date="2019-08" db="EMBL/GenBank/DDBJ databases">
        <authorList>
            <person name="Kucharzyk K."/>
            <person name="Murdoch R.W."/>
            <person name="Higgins S."/>
            <person name="Loffler F."/>
        </authorList>
    </citation>
    <scope>NUCLEOTIDE SEQUENCE</scope>
</reference>
<dbReference type="Pfam" id="PF10865">
    <property type="entry name" value="DUF2703"/>
    <property type="match status" value="1"/>
</dbReference>
<accession>A0A644TFK9</accession>
<evidence type="ECO:0000313" key="1">
    <source>
        <dbReference type="EMBL" id="MPL65756.1"/>
    </source>
</evidence>
<proteinExistence type="predicted"/>
<sequence length="184" mass="20330">MKSNKQKNCCSGEATCEIGCCGQVQAVSDKKKIFIEFMYIDLVTCDRCIGTEASLDEAIRQVSGILTSAGYKFEVFKTLVSTEEQATRLGFVSSPTIRINGRDIELDFKESLCGCCGEIAGEDIDCRVWLWQGKEYTTPPSAMLVDSILRHVYGGQGVSTAVVETKAVPDNLKRFFNSKRKNGR</sequence>
<dbReference type="EMBL" id="VSSQ01000029">
    <property type="protein sequence ID" value="MPL65756.1"/>
    <property type="molecule type" value="Genomic_DNA"/>
</dbReference>
<gene>
    <name evidence="1" type="ORF">SDC9_11420</name>
</gene>
<organism evidence="1">
    <name type="scientific">bioreactor metagenome</name>
    <dbReference type="NCBI Taxonomy" id="1076179"/>
    <lineage>
        <taxon>unclassified sequences</taxon>
        <taxon>metagenomes</taxon>
        <taxon>ecological metagenomes</taxon>
    </lineage>
</organism>
<dbReference type="InterPro" id="IPR021219">
    <property type="entry name" value="DUF2703"/>
</dbReference>
<protein>
    <submittedName>
        <fullName evidence="1">Uncharacterized protein</fullName>
    </submittedName>
</protein>